<dbReference type="OrthoDB" id="406634at2759"/>
<dbReference type="AlphaFoldDB" id="A0A074ZB47"/>
<dbReference type="InterPro" id="IPR038492">
    <property type="entry name" value="GBBH-like_N_sf"/>
</dbReference>
<protein>
    <submittedName>
        <fullName evidence="3">Uncharacterized protein</fullName>
    </submittedName>
</protein>
<name>A0A074ZB47_AURSE</name>
<keyword evidence="4" id="KW-1185">Reference proteome</keyword>
<evidence type="ECO:0000313" key="4">
    <source>
        <dbReference type="Proteomes" id="UP000030641"/>
    </source>
</evidence>
<proteinExistence type="predicted"/>
<gene>
    <name evidence="3" type="ORF">AUEXF2481DRAFT_654914</name>
</gene>
<keyword evidence="2" id="KW-0408">Iron</keyword>
<reference evidence="3 4" key="1">
    <citation type="journal article" date="2014" name="BMC Genomics">
        <title>Genome sequencing of four Aureobasidium pullulans varieties: biotechnological potential, stress tolerance, and description of new species.</title>
        <authorList>
            <person name="Gostin Ar C."/>
            <person name="Ohm R.A."/>
            <person name="Kogej T."/>
            <person name="Sonjak S."/>
            <person name="Turk M."/>
            <person name="Zajc J."/>
            <person name="Zalar P."/>
            <person name="Grube M."/>
            <person name="Sun H."/>
            <person name="Han J."/>
            <person name="Sharma A."/>
            <person name="Chiniquy J."/>
            <person name="Ngan C.Y."/>
            <person name="Lipzen A."/>
            <person name="Barry K."/>
            <person name="Grigoriev I.V."/>
            <person name="Gunde-Cimerman N."/>
        </authorList>
    </citation>
    <scope>NUCLEOTIDE SEQUENCE [LARGE SCALE GENOMIC DNA]</scope>
    <source>
        <strain evidence="3 4">EXF-2481</strain>
    </source>
</reference>
<evidence type="ECO:0000256" key="1">
    <source>
        <dbReference type="ARBA" id="ARBA00022723"/>
    </source>
</evidence>
<accession>A0A074ZB47</accession>
<dbReference type="RefSeq" id="XP_013344707.1">
    <property type="nucleotide sequence ID" value="XM_013489253.1"/>
</dbReference>
<dbReference type="HOGENOM" id="CLU_1194696_0_0_1"/>
<dbReference type="GeneID" id="25370094"/>
<evidence type="ECO:0000313" key="3">
    <source>
        <dbReference type="EMBL" id="KEQ95971.1"/>
    </source>
</evidence>
<dbReference type="Gene3D" id="3.30.2020.30">
    <property type="match status" value="1"/>
</dbReference>
<keyword evidence="1" id="KW-0479">Metal-binding</keyword>
<evidence type="ECO:0000256" key="2">
    <source>
        <dbReference type="ARBA" id="ARBA00023004"/>
    </source>
</evidence>
<organism evidence="3 4">
    <name type="scientific">Aureobasidium subglaciale (strain EXF-2481)</name>
    <name type="common">Aureobasidium pullulans var. subglaciale</name>
    <dbReference type="NCBI Taxonomy" id="1043005"/>
    <lineage>
        <taxon>Eukaryota</taxon>
        <taxon>Fungi</taxon>
        <taxon>Dikarya</taxon>
        <taxon>Ascomycota</taxon>
        <taxon>Pezizomycotina</taxon>
        <taxon>Dothideomycetes</taxon>
        <taxon>Dothideomycetidae</taxon>
        <taxon>Dothideales</taxon>
        <taxon>Saccotheciaceae</taxon>
        <taxon>Aureobasidium</taxon>
    </lineage>
</organism>
<dbReference type="EMBL" id="KL584757">
    <property type="protein sequence ID" value="KEQ95971.1"/>
    <property type="molecule type" value="Genomic_DNA"/>
</dbReference>
<dbReference type="GO" id="GO:0046872">
    <property type="term" value="F:metal ion binding"/>
    <property type="evidence" value="ECO:0007669"/>
    <property type="project" value="UniProtKB-KW"/>
</dbReference>
<dbReference type="InParanoid" id="A0A074ZB47"/>
<sequence length="232" mass="25838">MNAIFRMTAIQRVKHIILPDFKTRALTTSIVPKRPLKTAVCHETVLKGTANPVSRRLLFHTPTKHYVATEISNTKATPVAAEISMSIDGQEEIFSALLFRDMCHYPLYIHPSTRQKLYPTADIPTSIRPRSVHVSESAATLTWGNDVPGFDHTHSTILQTDDLETLAKTGALPGPFVHALPSQVLWDSTNAKVKDTSFDDYMANDAALLRVLNLYEHTVLSSSPTFLVRSMQ</sequence>
<dbReference type="Proteomes" id="UP000030641">
    <property type="component" value="Unassembled WGS sequence"/>
</dbReference>
<dbReference type="STRING" id="1043005.A0A074ZB47"/>